<keyword evidence="2" id="KW-1185">Reference proteome</keyword>
<dbReference type="Proteomes" id="UP001165740">
    <property type="component" value="Chromosome 5"/>
</dbReference>
<protein>
    <submittedName>
        <fullName evidence="3">Uncharacterized protein LOC106059067</fullName>
    </submittedName>
</protein>
<feature type="chain" id="PRO_5040907106" evidence="1">
    <location>
        <begin position="23"/>
        <end position="901"/>
    </location>
</feature>
<dbReference type="PANTHER" id="PTHR24035">
    <property type="entry name" value="MULTIPLE EPIDERMAL GROWTH FACTOR-LIKE DOMAINS PROTEIN"/>
    <property type="match status" value="1"/>
</dbReference>
<organism evidence="2 3">
    <name type="scientific">Biomphalaria glabrata</name>
    <name type="common">Bloodfluke planorb</name>
    <name type="synonym">Freshwater snail</name>
    <dbReference type="NCBI Taxonomy" id="6526"/>
    <lineage>
        <taxon>Eukaryota</taxon>
        <taxon>Metazoa</taxon>
        <taxon>Spiralia</taxon>
        <taxon>Lophotrochozoa</taxon>
        <taxon>Mollusca</taxon>
        <taxon>Gastropoda</taxon>
        <taxon>Heterobranchia</taxon>
        <taxon>Euthyneura</taxon>
        <taxon>Panpulmonata</taxon>
        <taxon>Hygrophila</taxon>
        <taxon>Lymnaeoidea</taxon>
        <taxon>Planorbidae</taxon>
        <taxon>Biomphalaria</taxon>
    </lineage>
</organism>
<gene>
    <name evidence="3" type="primary">LOC106059067</name>
</gene>
<name>A0A9W3ABU9_BIOGL</name>
<evidence type="ECO:0000256" key="1">
    <source>
        <dbReference type="SAM" id="SignalP"/>
    </source>
</evidence>
<keyword evidence="1" id="KW-0732">Signal</keyword>
<accession>A0A9W3ABU9</accession>
<dbReference type="PANTHER" id="PTHR24035:SF109">
    <property type="entry name" value="PROTEIN DRAPER"/>
    <property type="match status" value="1"/>
</dbReference>
<reference evidence="3" key="1">
    <citation type="submission" date="2025-08" db="UniProtKB">
        <authorList>
            <consortium name="RefSeq"/>
        </authorList>
    </citation>
    <scope>IDENTIFICATION</scope>
</reference>
<proteinExistence type="predicted"/>
<dbReference type="OrthoDB" id="6102375at2759"/>
<sequence>MLIFSILCLLFFMGNTFVLTRGCDTGWFGDKCQYKCHCESTCDISGDCVDNKCSPGWFGYKCQYRDLVHLSKNNINKNRGNIDTKTCIELDSNNDNITLQWDDLYVFTWLRIALGQEISELITDLQILFRRDINKTVSYVPCQNKLFYVIKPQTIDVRCDFNGTFKELVLKGKTIQWICTLNINGGRNVALKQNTTQSGTYTDRSHTEEYSNSSNAVDGKALYSFKEKSCAHPYSGNRKQFWSVKFPHRVVTGYVLYDRQDGAENLNGFKLTASTGNEIQFEYIDEKLKLPKRIYTIPHPHKSPVSNVTIYRDGTLNVCEVEVYGECPPGTWGLNCSQCTAQCPHNCQVDDGSCEILCPGFSNPPFCNQTCDSGWFGDGCKYKCHCEDKCDTSGYCTNNMCSDGWFGYKCQYRDLMYLVSLEANRVIFDNNDDTCITSKPDSIILRWNEAYVFTWLRIVVKNETFITDLKIQFQKNEKQSTQFLACQNQRLYLVDSKTMDIWCDLNDTFHQLTLTGKAILSLCTLNVNGGRNVALKQNTSQSGTYSSARSKEDAAQSSNAVDGKLDAKYFTFKEKSCAHTAVGDKNPFWSVQFLPHLITEYVLYDRRDHKVENLIGFTLTTFPKTDKSFYFKDKNVAVEKKIYRLLDPRKNIVSNVTITRKNYLNICEVEIYGECPTGTWGLACTNCSQDCPNECHVEDGRCVNLCLGFTNPPSCDQPCEKTEYGINCTKHCSDNCTNNECDSQTGECLECSGNGTYSGTCDKRCDNSYWGEFCNESCSLNCANQTCDQETGDCYGGCNEGYKPPDCMELLIKRSEVRCPHQKPTIHGMTDIDITPPVSSKCATPLVTTSSSLLQILHLNVQSYSNKSLELADTITDDSYDIAFLSETWFEKSEMSQEPLS</sequence>
<evidence type="ECO:0000313" key="2">
    <source>
        <dbReference type="Proteomes" id="UP001165740"/>
    </source>
</evidence>
<dbReference type="Gene3D" id="2.60.120.260">
    <property type="entry name" value="Galactose-binding domain-like"/>
    <property type="match status" value="2"/>
</dbReference>
<dbReference type="RefSeq" id="XP_055884629.1">
    <property type="nucleotide sequence ID" value="XM_056028654.1"/>
</dbReference>
<evidence type="ECO:0000313" key="3">
    <source>
        <dbReference type="RefSeq" id="XP_055884629.1"/>
    </source>
</evidence>
<dbReference type="Gene3D" id="2.170.300.10">
    <property type="entry name" value="Tie2 ligand-binding domain superfamily"/>
    <property type="match status" value="2"/>
</dbReference>
<dbReference type="GeneID" id="106059067"/>
<feature type="signal peptide" evidence="1">
    <location>
        <begin position="1"/>
        <end position="22"/>
    </location>
</feature>
<dbReference type="InterPro" id="IPR052108">
    <property type="entry name" value="MEGF/SIB"/>
</dbReference>
<dbReference type="InterPro" id="IPR008979">
    <property type="entry name" value="Galactose-bd-like_sf"/>
</dbReference>
<dbReference type="AlphaFoldDB" id="A0A9W3ABU9"/>
<dbReference type="SUPFAM" id="SSF49785">
    <property type="entry name" value="Galactose-binding domain-like"/>
    <property type="match status" value="2"/>
</dbReference>
<dbReference type="OMA" id="CNCADEK"/>